<evidence type="ECO:0000256" key="1">
    <source>
        <dbReference type="SAM" id="MobiDB-lite"/>
    </source>
</evidence>
<accession>A0A7Y8FY74</accession>
<feature type="region of interest" description="Disordered" evidence="1">
    <location>
        <begin position="15"/>
        <end position="46"/>
    </location>
</feature>
<dbReference type="AlphaFoldDB" id="A0A7Y8FY74"/>
<evidence type="ECO:0000313" key="3">
    <source>
        <dbReference type="Proteomes" id="UP000585226"/>
    </source>
</evidence>
<name>A0A7Y8FY74_9PSED</name>
<dbReference type="Proteomes" id="UP000585226">
    <property type="component" value="Unassembled WGS sequence"/>
</dbReference>
<gene>
    <name evidence="2" type="ORF">HX893_06185</name>
</gene>
<sequence length="46" mass="5177">MAFVAMFRQQVWQQYQSGQQHGGDAQQQQQGAAFGLPESRHHGDFG</sequence>
<feature type="compositionally biased region" description="Low complexity" evidence="1">
    <location>
        <begin position="15"/>
        <end position="35"/>
    </location>
</feature>
<reference evidence="2 3" key="1">
    <citation type="submission" date="2020-04" db="EMBL/GenBank/DDBJ databases">
        <title>Molecular characterization of pseudomonads from Agaricus bisporus reveal novel blotch 2 pathogens in Western Europe.</title>
        <authorList>
            <person name="Taparia T."/>
            <person name="Krijger M."/>
            <person name="Haynes E."/>
            <person name="Elpinstone J.G."/>
            <person name="Noble R."/>
            <person name="Van Der Wolf J."/>
        </authorList>
    </citation>
    <scope>NUCLEOTIDE SEQUENCE [LARGE SCALE GENOMIC DNA]</scope>
    <source>
        <strain evidence="2 3">P8021</strain>
    </source>
</reference>
<organism evidence="2 3">
    <name type="scientific">Pseudomonas reactans</name>
    <dbReference type="NCBI Taxonomy" id="117680"/>
    <lineage>
        <taxon>Bacteria</taxon>
        <taxon>Pseudomonadati</taxon>
        <taxon>Pseudomonadota</taxon>
        <taxon>Gammaproteobacteria</taxon>
        <taxon>Pseudomonadales</taxon>
        <taxon>Pseudomonadaceae</taxon>
        <taxon>Pseudomonas</taxon>
    </lineage>
</organism>
<comment type="caution">
    <text evidence="2">The sequence shown here is derived from an EMBL/GenBank/DDBJ whole genome shotgun (WGS) entry which is preliminary data.</text>
</comment>
<dbReference type="EMBL" id="JACASD010000014">
    <property type="protein sequence ID" value="NWE87721.1"/>
    <property type="molecule type" value="Genomic_DNA"/>
</dbReference>
<proteinExistence type="predicted"/>
<evidence type="ECO:0000313" key="2">
    <source>
        <dbReference type="EMBL" id="NWE87721.1"/>
    </source>
</evidence>
<protein>
    <submittedName>
        <fullName evidence="2">Uncharacterized protein</fullName>
    </submittedName>
</protein>